<protein>
    <recommendedName>
        <fullName evidence="2">Double zinc ribbon domain-containing protein</fullName>
    </recommendedName>
</protein>
<evidence type="ECO:0000313" key="3">
    <source>
        <dbReference type="EMBL" id="OGD89099.1"/>
    </source>
</evidence>
<reference evidence="3 4" key="1">
    <citation type="journal article" date="2016" name="Nat. Commun.">
        <title>Thousands of microbial genomes shed light on interconnected biogeochemical processes in an aquifer system.</title>
        <authorList>
            <person name="Anantharaman K."/>
            <person name="Brown C.T."/>
            <person name="Hug L.A."/>
            <person name="Sharon I."/>
            <person name="Castelle C.J."/>
            <person name="Probst A.J."/>
            <person name="Thomas B.C."/>
            <person name="Singh A."/>
            <person name="Wilkins M.J."/>
            <person name="Karaoz U."/>
            <person name="Brodie E.L."/>
            <person name="Williams K.H."/>
            <person name="Hubbard S.S."/>
            <person name="Banfield J.F."/>
        </authorList>
    </citation>
    <scope>NUCLEOTIDE SEQUENCE [LARGE SCALE GENOMIC DNA]</scope>
</reference>
<sequence length="199" mass="22658">MFNFLDFIFPKKCVGCSKFGAYFCEDCFGKIEFVENPVCPVCQRQAVGGKTHPGCASRLGLDGLVVACRYRGPVKAAIAKVKYKWIYDIGEVLADLLVANLWRFSLPNDYILVPIPLHFRRKNWRGFNQAELLAKILSQRFNVSKANILVRNRETKTQVGLKRDERIENMRGAFSITPTRHPEPIRSEPHVIDSEVAQT</sequence>
<feature type="region of interest" description="Disordered" evidence="1">
    <location>
        <begin position="178"/>
        <end position="199"/>
    </location>
</feature>
<dbReference type="InterPro" id="IPR029057">
    <property type="entry name" value="PRTase-like"/>
</dbReference>
<dbReference type="InterPro" id="IPR044005">
    <property type="entry name" value="DZR_2"/>
</dbReference>
<dbReference type="AlphaFoldDB" id="A0A1F5GB82"/>
<dbReference type="STRING" id="1797714.A3D04_05085"/>
<dbReference type="Pfam" id="PF18912">
    <property type="entry name" value="DZR_2"/>
    <property type="match status" value="1"/>
</dbReference>
<evidence type="ECO:0000313" key="4">
    <source>
        <dbReference type="Proteomes" id="UP000177369"/>
    </source>
</evidence>
<proteinExistence type="predicted"/>
<comment type="caution">
    <text evidence="3">The sequence shown here is derived from an EMBL/GenBank/DDBJ whole genome shotgun (WGS) entry which is preliminary data.</text>
</comment>
<dbReference type="EMBL" id="MFBD01000012">
    <property type="protein sequence ID" value="OGD89099.1"/>
    <property type="molecule type" value="Genomic_DNA"/>
</dbReference>
<evidence type="ECO:0000256" key="1">
    <source>
        <dbReference type="SAM" id="MobiDB-lite"/>
    </source>
</evidence>
<dbReference type="InterPro" id="IPR051910">
    <property type="entry name" value="ComF/GntX_DNA_util-trans"/>
</dbReference>
<feature type="domain" description="Double zinc ribbon" evidence="2">
    <location>
        <begin position="4"/>
        <end position="55"/>
    </location>
</feature>
<dbReference type="SUPFAM" id="SSF53271">
    <property type="entry name" value="PRTase-like"/>
    <property type="match status" value="1"/>
</dbReference>
<dbReference type="Proteomes" id="UP000177369">
    <property type="component" value="Unassembled WGS sequence"/>
</dbReference>
<accession>A0A1F5GB82</accession>
<feature type="compositionally biased region" description="Basic and acidic residues" evidence="1">
    <location>
        <begin position="180"/>
        <end position="193"/>
    </location>
</feature>
<gene>
    <name evidence="3" type="ORF">A3D04_05085</name>
</gene>
<organism evidence="3 4">
    <name type="scientific">Candidatus Curtissbacteria bacterium RIFCSPHIGHO2_02_FULL_40_16b</name>
    <dbReference type="NCBI Taxonomy" id="1797714"/>
    <lineage>
        <taxon>Bacteria</taxon>
        <taxon>Candidatus Curtissiibacteriota</taxon>
    </lineage>
</organism>
<name>A0A1F5GB82_9BACT</name>
<evidence type="ECO:0000259" key="2">
    <source>
        <dbReference type="Pfam" id="PF18912"/>
    </source>
</evidence>
<dbReference type="PANTHER" id="PTHR47505">
    <property type="entry name" value="DNA UTILIZATION PROTEIN YHGH"/>
    <property type="match status" value="1"/>
</dbReference>
<feature type="non-terminal residue" evidence="3">
    <location>
        <position position="199"/>
    </location>
</feature>
<dbReference type="PANTHER" id="PTHR47505:SF1">
    <property type="entry name" value="DNA UTILIZATION PROTEIN YHGH"/>
    <property type="match status" value="1"/>
</dbReference>